<evidence type="ECO:0000256" key="11">
    <source>
        <dbReference type="SAM" id="Phobius"/>
    </source>
</evidence>
<keyword evidence="11" id="KW-0812">Transmembrane</keyword>
<dbReference type="EC" id="2.7.13.3" evidence="2"/>
<dbReference type="SUPFAM" id="SSF55874">
    <property type="entry name" value="ATPase domain of HSP90 chaperone/DNA topoisomerase II/histidine kinase"/>
    <property type="match status" value="1"/>
</dbReference>
<dbReference type="InterPro" id="IPR011712">
    <property type="entry name" value="Sig_transdc_His_kin_sub3_dim/P"/>
</dbReference>
<dbReference type="Gene3D" id="1.20.5.1930">
    <property type="match status" value="1"/>
</dbReference>
<comment type="catalytic activity">
    <reaction evidence="1">
        <text>ATP + protein L-histidine = ADP + protein N-phospho-L-histidine.</text>
        <dbReference type="EC" id="2.7.13.3"/>
    </reaction>
</comment>
<dbReference type="PROSITE" id="PS50005">
    <property type="entry name" value="TPR"/>
    <property type="match status" value="2"/>
</dbReference>
<dbReference type="SMART" id="SM00387">
    <property type="entry name" value="HATPase_c"/>
    <property type="match status" value="1"/>
</dbReference>
<dbReference type="Pfam" id="PF02518">
    <property type="entry name" value="HATPase_c"/>
    <property type="match status" value="1"/>
</dbReference>
<dbReference type="InterPro" id="IPR011990">
    <property type="entry name" value="TPR-like_helical_dom_sf"/>
</dbReference>
<feature type="repeat" description="TPR" evidence="9">
    <location>
        <begin position="200"/>
        <end position="233"/>
    </location>
</feature>
<keyword evidence="6 13" id="KW-0418">Kinase</keyword>
<keyword evidence="7" id="KW-0067">ATP-binding</keyword>
<dbReference type="PROSITE" id="PS50109">
    <property type="entry name" value="HIS_KIN"/>
    <property type="match status" value="1"/>
</dbReference>
<evidence type="ECO:0000259" key="12">
    <source>
        <dbReference type="PROSITE" id="PS50109"/>
    </source>
</evidence>
<dbReference type="InterPro" id="IPR050482">
    <property type="entry name" value="Sensor_HK_TwoCompSys"/>
</dbReference>
<dbReference type="GO" id="GO:0005524">
    <property type="term" value="F:ATP binding"/>
    <property type="evidence" value="ECO:0007669"/>
    <property type="project" value="UniProtKB-KW"/>
</dbReference>
<dbReference type="EMBL" id="JAJAPX010000002">
    <property type="protein sequence ID" value="MCB4808177.1"/>
    <property type="molecule type" value="Genomic_DNA"/>
</dbReference>
<dbReference type="CDD" id="cd16917">
    <property type="entry name" value="HATPase_UhpB-NarQ-NarX-like"/>
    <property type="match status" value="1"/>
</dbReference>
<dbReference type="InterPro" id="IPR036890">
    <property type="entry name" value="HATPase_C_sf"/>
</dbReference>
<protein>
    <recommendedName>
        <fullName evidence="2">histidine kinase</fullName>
        <ecNumber evidence="2">2.7.13.3</ecNumber>
    </recommendedName>
</protein>
<evidence type="ECO:0000256" key="1">
    <source>
        <dbReference type="ARBA" id="ARBA00000085"/>
    </source>
</evidence>
<dbReference type="Gene3D" id="3.30.565.10">
    <property type="entry name" value="Histidine kinase-like ATPase, C-terminal domain"/>
    <property type="match status" value="1"/>
</dbReference>
<reference evidence="13" key="1">
    <citation type="submission" date="2021-10" db="EMBL/GenBank/DDBJ databases">
        <title>Tamlana sargassums sp. nov., and Tamlana laminarinivorans sp. nov., two new bacteria isolated from the brown alga.</title>
        <authorList>
            <person name="Li J."/>
        </authorList>
    </citation>
    <scope>NUCLEOTIDE SEQUENCE</scope>
    <source>
        <strain evidence="13">62-3</strain>
    </source>
</reference>
<dbReference type="PROSITE" id="PS51257">
    <property type="entry name" value="PROKAR_LIPOPROTEIN"/>
    <property type="match status" value="1"/>
</dbReference>
<evidence type="ECO:0000256" key="7">
    <source>
        <dbReference type="ARBA" id="ARBA00022840"/>
    </source>
</evidence>
<keyword evidence="11" id="KW-0472">Membrane</keyword>
<dbReference type="SMART" id="SM00028">
    <property type="entry name" value="TPR"/>
    <property type="match status" value="6"/>
</dbReference>
<keyword evidence="14" id="KW-1185">Reference proteome</keyword>
<dbReference type="Pfam" id="PF13424">
    <property type="entry name" value="TPR_12"/>
    <property type="match status" value="2"/>
</dbReference>
<feature type="domain" description="Histidine kinase" evidence="12">
    <location>
        <begin position="458"/>
        <end position="642"/>
    </location>
</feature>
<keyword evidence="8" id="KW-0902">Two-component regulatory system</keyword>
<evidence type="ECO:0000256" key="3">
    <source>
        <dbReference type="ARBA" id="ARBA00022553"/>
    </source>
</evidence>
<evidence type="ECO:0000256" key="2">
    <source>
        <dbReference type="ARBA" id="ARBA00012438"/>
    </source>
</evidence>
<sequence length="646" mass="73981">MHKYFIYIFLFISLGCFSQGTQEADSLLNVIKTSNKLEDKARAHGKLALLNLLSDIQFAKKHLDSSFALYTNINNEKGIASSHLKLAVYYRLEGEYEKGLNHIKYSIDYAEKTKDTFNIANSLFQKAVLYSLKSDYNESLEVFYKILAIYEAMDNQGKVGLTLNSIGITYNDLQMYPEAINAYKKAVSIHEKMQDSVNLPNAYSNLALAYANQKQYDLALNFYRKARQIDINTNNEWGLGINSENIGVVLNEQEKYTDAIIYFNEAKRIFDANNFKTDLTRVYTNLGQVNFRLKNYIKSEFYLKEALKSKTNSKLVTKEIHNNLFELYKATNRYELALDHYEKFNVFKDSIFEEERIKNINELDKKYQTEKKDKEIATQQLEIQNKEAEIEKKQTLNIIAIGSAIFLLIAAILIVFIFKQRQKRIKEEVVSLKRQHQIKTLEALIEGEENERFRIARELHDGVNGDLSAIKYKLSSLLEMNNKIINEAITMIDDSCKQVRAISHDLVPPSLESFSLVEATEAYCSNLNEAYNNIDVNFQHLGEDINLSKKNEINIFRIIQELVSNSLKHAQAKAINVQISHRNNQIQITVEDDGVGFNANEVSAKGIGLGNVKSRVDYLNATLDLISNQSGTSYTIDIDTKQIDGN</sequence>
<dbReference type="PANTHER" id="PTHR24421:SF10">
    <property type="entry name" value="NITRATE_NITRITE SENSOR PROTEIN NARQ"/>
    <property type="match status" value="1"/>
</dbReference>
<keyword evidence="10" id="KW-0175">Coiled coil</keyword>
<dbReference type="Proteomes" id="UP001139286">
    <property type="component" value="Unassembled WGS sequence"/>
</dbReference>
<dbReference type="InterPro" id="IPR003594">
    <property type="entry name" value="HATPase_dom"/>
</dbReference>
<keyword evidence="5" id="KW-0547">Nucleotide-binding</keyword>
<comment type="caution">
    <text evidence="13">The sequence shown here is derived from an EMBL/GenBank/DDBJ whole genome shotgun (WGS) entry which is preliminary data.</text>
</comment>
<evidence type="ECO:0000313" key="13">
    <source>
        <dbReference type="EMBL" id="MCB4808177.1"/>
    </source>
</evidence>
<dbReference type="InterPro" id="IPR005467">
    <property type="entry name" value="His_kinase_dom"/>
</dbReference>
<dbReference type="GO" id="GO:0046983">
    <property type="term" value="F:protein dimerization activity"/>
    <property type="evidence" value="ECO:0007669"/>
    <property type="project" value="InterPro"/>
</dbReference>
<evidence type="ECO:0000256" key="10">
    <source>
        <dbReference type="SAM" id="Coils"/>
    </source>
</evidence>
<evidence type="ECO:0000256" key="9">
    <source>
        <dbReference type="PROSITE-ProRule" id="PRU00339"/>
    </source>
</evidence>
<keyword evidence="11" id="KW-1133">Transmembrane helix</keyword>
<dbReference type="RefSeq" id="WP_226695587.1">
    <property type="nucleotide sequence ID" value="NZ_JAJAPX010000002.1"/>
</dbReference>
<dbReference type="InterPro" id="IPR019734">
    <property type="entry name" value="TPR_rpt"/>
</dbReference>
<dbReference type="PANTHER" id="PTHR24421">
    <property type="entry name" value="NITRATE/NITRITE SENSOR PROTEIN NARX-RELATED"/>
    <property type="match status" value="1"/>
</dbReference>
<evidence type="ECO:0000313" key="14">
    <source>
        <dbReference type="Proteomes" id="UP001139286"/>
    </source>
</evidence>
<dbReference type="AlphaFoldDB" id="A0A9X1L4G6"/>
<evidence type="ECO:0000256" key="5">
    <source>
        <dbReference type="ARBA" id="ARBA00022741"/>
    </source>
</evidence>
<feature type="transmembrane region" description="Helical" evidence="11">
    <location>
        <begin position="396"/>
        <end position="418"/>
    </location>
</feature>
<proteinExistence type="predicted"/>
<evidence type="ECO:0000256" key="8">
    <source>
        <dbReference type="ARBA" id="ARBA00023012"/>
    </source>
</evidence>
<keyword evidence="3" id="KW-0597">Phosphoprotein</keyword>
<dbReference type="Gene3D" id="1.25.40.10">
    <property type="entry name" value="Tetratricopeptide repeat domain"/>
    <property type="match status" value="3"/>
</dbReference>
<accession>A0A9X1L4G6</accession>
<dbReference type="GO" id="GO:0016020">
    <property type="term" value="C:membrane"/>
    <property type="evidence" value="ECO:0007669"/>
    <property type="project" value="InterPro"/>
</dbReference>
<organism evidence="13 14">
    <name type="scientific">Neotamlana sargassicola</name>
    <dbReference type="NCBI Taxonomy" id="2883125"/>
    <lineage>
        <taxon>Bacteria</taxon>
        <taxon>Pseudomonadati</taxon>
        <taxon>Bacteroidota</taxon>
        <taxon>Flavobacteriia</taxon>
        <taxon>Flavobacteriales</taxon>
        <taxon>Flavobacteriaceae</taxon>
        <taxon>Neotamlana</taxon>
    </lineage>
</organism>
<evidence type="ECO:0000256" key="4">
    <source>
        <dbReference type="ARBA" id="ARBA00022679"/>
    </source>
</evidence>
<feature type="repeat" description="TPR" evidence="9">
    <location>
        <begin position="160"/>
        <end position="193"/>
    </location>
</feature>
<dbReference type="SUPFAM" id="SSF48452">
    <property type="entry name" value="TPR-like"/>
    <property type="match status" value="2"/>
</dbReference>
<feature type="coiled-coil region" evidence="10">
    <location>
        <begin position="360"/>
        <end position="398"/>
    </location>
</feature>
<dbReference type="Pfam" id="PF07730">
    <property type="entry name" value="HisKA_3"/>
    <property type="match status" value="1"/>
</dbReference>
<keyword evidence="9" id="KW-0802">TPR repeat</keyword>
<keyword evidence="4" id="KW-0808">Transferase</keyword>
<dbReference type="GO" id="GO:0000155">
    <property type="term" value="F:phosphorelay sensor kinase activity"/>
    <property type="evidence" value="ECO:0007669"/>
    <property type="project" value="InterPro"/>
</dbReference>
<gene>
    <name evidence="13" type="ORF">LG651_07910</name>
</gene>
<name>A0A9X1L4G6_9FLAO</name>
<evidence type="ECO:0000256" key="6">
    <source>
        <dbReference type="ARBA" id="ARBA00022777"/>
    </source>
</evidence>